<keyword evidence="1" id="KW-0732">Signal</keyword>
<evidence type="ECO:0000313" key="2">
    <source>
        <dbReference type="EMBL" id="CAE7360735.1"/>
    </source>
</evidence>
<dbReference type="Gene3D" id="3.40.50.300">
    <property type="entry name" value="P-loop containing nucleotide triphosphate hydrolases"/>
    <property type="match status" value="1"/>
</dbReference>
<gene>
    <name evidence="2" type="primary">Npr1</name>
    <name evidence="2" type="ORF">SNAT2548_LOCUS19385</name>
</gene>
<name>A0A812PRY8_9DINO</name>
<evidence type="ECO:0000313" key="3">
    <source>
        <dbReference type="Proteomes" id="UP000604046"/>
    </source>
</evidence>
<proteinExistence type="predicted"/>
<accession>A0A812PRY8</accession>
<dbReference type="Proteomes" id="UP000604046">
    <property type="component" value="Unassembled WGS sequence"/>
</dbReference>
<comment type="caution">
    <text evidence="2">The sequence shown here is derived from an EMBL/GenBank/DDBJ whole genome shotgun (WGS) entry which is preliminary data.</text>
</comment>
<organism evidence="2 3">
    <name type="scientific">Symbiodinium natans</name>
    <dbReference type="NCBI Taxonomy" id="878477"/>
    <lineage>
        <taxon>Eukaryota</taxon>
        <taxon>Sar</taxon>
        <taxon>Alveolata</taxon>
        <taxon>Dinophyceae</taxon>
        <taxon>Suessiales</taxon>
        <taxon>Symbiodiniaceae</taxon>
        <taxon>Symbiodinium</taxon>
    </lineage>
</organism>
<feature type="chain" id="PRO_5032471097" evidence="1">
    <location>
        <begin position="26"/>
        <end position="345"/>
    </location>
</feature>
<sequence length="345" mass="38909">MMAHLPGLHLTVFLLLRSCGWLTWASTLEATKVNRDGSGAMPTDIPRVSLGVWGESCDSGKPQMSLVQSRVSRRKGLPKAPKPWDVRMYFVAEHHKSGSVLLAQVLRLIFRDLGSPQCCSTVPHMNVTNNSVPCDEYPNSTIQVHANPSPDTVQQVRATARRQNLDLRAVHAIRKPKDMLVSAYCFSMRGQEADDPAFANFPWVEFLSNGPAAGMLTLWNWEMHRQFSYMVDMYARMTPLETFTMRYEEVTKSTADFDENIQGLLRHFFDGLVSETVLQELADSAKLEDLHRHPEIGHEHPNDPDCMETAHAALLSLDPAILEQLKAWQAQLGYSIENWPEPVID</sequence>
<dbReference type="EMBL" id="CAJNDS010002177">
    <property type="protein sequence ID" value="CAE7360735.1"/>
    <property type="molecule type" value="Genomic_DNA"/>
</dbReference>
<dbReference type="InterPro" id="IPR027417">
    <property type="entry name" value="P-loop_NTPase"/>
</dbReference>
<feature type="signal peptide" evidence="1">
    <location>
        <begin position="1"/>
        <end position="25"/>
    </location>
</feature>
<dbReference type="SUPFAM" id="SSF52540">
    <property type="entry name" value="P-loop containing nucleoside triphosphate hydrolases"/>
    <property type="match status" value="1"/>
</dbReference>
<dbReference type="AlphaFoldDB" id="A0A812PRY8"/>
<evidence type="ECO:0000256" key="1">
    <source>
        <dbReference type="SAM" id="SignalP"/>
    </source>
</evidence>
<keyword evidence="3" id="KW-1185">Reference proteome</keyword>
<reference evidence="2" key="1">
    <citation type="submission" date="2021-02" db="EMBL/GenBank/DDBJ databases">
        <authorList>
            <person name="Dougan E. K."/>
            <person name="Rhodes N."/>
            <person name="Thang M."/>
            <person name="Chan C."/>
        </authorList>
    </citation>
    <scope>NUCLEOTIDE SEQUENCE</scope>
</reference>
<protein>
    <submittedName>
        <fullName evidence="2">Npr1 protein</fullName>
    </submittedName>
</protein>